<feature type="region of interest" description="Disordered" evidence="8">
    <location>
        <begin position="169"/>
        <end position="190"/>
    </location>
</feature>
<dbReference type="PROSITE" id="PS50048">
    <property type="entry name" value="ZN2_CY6_FUNGAL_2"/>
    <property type="match status" value="1"/>
</dbReference>
<evidence type="ECO:0000256" key="1">
    <source>
        <dbReference type="ARBA" id="ARBA00004123"/>
    </source>
</evidence>
<organism evidence="10 11">
    <name type="scientific">Diutina rugosa</name>
    <name type="common">Yeast</name>
    <name type="synonym">Candida rugosa</name>
    <dbReference type="NCBI Taxonomy" id="5481"/>
    <lineage>
        <taxon>Eukaryota</taxon>
        <taxon>Fungi</taxon>
        <taxon>Dikarya</taxon>
        <taxon>Ascomycota</taxon>
        <taxon>Saccharomycotina</taxon>
        <taxon>Pichiomycetes</taxon>
        <taxon>Debaryomycetaceae</taxon>
        <taxon>Diutina</taxon>
    </lineage>
</organism>
<dbReference type="PROSITE" id="PS00463">
    <property type="entry name" value="ZN2_CY6_FUNGAL_1"/>
    <property type="match status" value="1"/>
</dbReference>
<gene>
    <name evidence="10" type="ORF">DIURU_003732</name>
</gene>
<dbReference type="AlphaFoldDB" id="A0A642UK94"/>
<dbReference type="InterPro" id="IPR001138">
    <property type="entry name" value="Zn2Cys6_DnaBD"/>
</dbReference>
<dbReference type="OrthoDB" id="2428527at2759"/>
<evidence type="ECO:0000256" key="2">
    <source>
        <dbReference type="ARBA" id="ARBA00022723"/>
    </source>
</evidence>
<evidence type="ECO:0000256" key="4">
    <source>
        <dbReference type="ARBA" id="ARBA00023015"/>
    </source>
</evidence>
<dbReference type="PANTHER" id="PTHR31313:SF81">
    <property type="entry name" value="TY1 ENHANCER ACTIVATOR"/>
    <property type="match status" value="1"/>
</dbReference>
<dbReference type="Gene3D" id="4.10.240.10">
    <property type="entry name" value="Zn(2)-C6 fungal-type DNA-binding domain"/>
    <property type="match status" value="1"/>
</dbReference>
<dbReference type="Pfam" id="PF04082">
    <property type="entry name" value="Fungal_trans"/>
    <property type="match status" value="1"/>
</dbReference>
<dbReference type="GO" id="GO:0000981">
    <property type="term" value="F:DNA-binding transcription factor activity, RNA polymerase II-specific"/>
    <property type="evidence" value="ECO:0007669"/>
    <property type="project" value="InterPro"/>
</dbReference>
<dbReference type="PANTHER" id="PTHR31313">
    <property type="entry name" value="TY1 ENHANCER ACTIVATOR"/>
    <property type="match status" value="1"/>
</dbReference>
<keyword evidence="4" id="KW-0805">Transcription regulation</keyword>
<dbReference type="GO" id="GO:0006351">
    <property type="term" value="P:DNA-templated transcription"/>
    <property type="evidence" value="ECO:0007669"/>
    <property type="project" value="InterPro"/>
</dbReference>
<evidence type="ECO:0000256" key="3">
    <source>
        <dbReference type="ARBA" id="ARBA00022833"/>
    </source>
</evidence>
<comment type="subcellular location">
    <subcellularLocation>
        <location evidence="1">Nucleus</location>
    </subcellularLocation>
</comment>
<proteinExistence type="predicted"/>
<dbReference type="GO" id="GO:0005634">
    <property type="term" value="C:nucleus"/>
    <property type="evidence" value="ECO:0007669"/>
    <property type="project" value="UniProtKB-SubCell"/>
</dbReference>
<evidence type="ECO:0000256" key="8">
    <source>
        <dbReference type="SAM" id="MobiDB-lite"/>
    </source>
</evidence>
<reference evidence="10 11" key="1">
    <citation type="submission" date="2019-07" db="EMBL/GenBank/DDBJ databases">
        <title>Genome assembly of two rare yeast pathogens: Diutina rugosa and Trichomonascus ciferrii.</title>
        <authorList>
            <person name="Mixao V."/>
            <person name="Saus E."/>
            <person name="Hansen A."/>
            <person name="Lass-Flor C."/>
            <person name="Gabaldon T."/>
        </authorList>
    </citation>
    <scope>NUCLEOTIDE SEQUENCE [LARGE SCALE GENOMIC DNA]</scope>
    <source>
        <strain evidence="10 11">CBS 613</strain>
    </source>
</reference>
<evidence type="ECO:0000313" key="10">
    <source>
        <dbReference type="EMBL" id="KAA8900620.1"/>
    </source>
</evidence>
<dbReference type="RefSeq" id="XP_034011496.1">
    <property type="nucleotide sequence ID" value="XM_034156527.1"/>
</dbReference>
<name>A0A642UK94_DIURU</name>
<feature type="compositionally biased region" description="Low complexity" evidence="8">
    <location>
        <begin position="650"/>
        <end position="677"/>
    </location>
</feature>
<dbReference type="OMA" id="YMADHFI"/>
<dbReference type="Pfam" id="PF00172">
    <property type="entry name" value="Zn_clus"/>
    <property type="match status" value="1"/>
</dbReference>
<dbReference type="GO" id="GO:0008270">
    <property type="term" value="F:zinc ion binding"/>
    <property type="evidence" value="ECO:0007669"/>
    <property type="project" value="InterPro"/>
</dbReference>
<keyword evidence="6" id="KW-0804">Transcription</keyword>
<evidence type="ECO:0000256" key="6">
    <source>
        <dbReference type="ARBA" id="ARBA00023163"/>
    </source>
</evidence>
<feature type="region of interest" description="Disordered" evidence="8">
    <location>
        <begin position="94"/>
        <end position="127"/>
    </location>
</feature>
<dbReference type="InterPro" id="IPR036864">
    <property type="entry name" value="Zn2-C6_fun-type_DNA-bd_sf"/>
</dbReference>
<evidence type="ECO:0000259" key="9">
    <source>
        <dbReference type="PROSITE" id="PS50048"/>
    </source>
</evidence>
<evidence type="ECO:0000256" key="7">
    <source>
        <dbReference type="ARBA" id="ARBA00023242"/>
    </source>
</evidence>
<dbReference type="SUPFAM" id="SSF57701">
    <property type="entry name" value="Zn2/Cys6 DNA-binding domain"/>
    <property type="match status" value="1"/>
</dbReference>
<dbReference type="VEuPathDB" id="FungiDB:DIURU_003732"/>
<dbReference type="InterPro" id="IPR007219">
    <property type="entry name" value="XnlR_reg_dom"/>
</dbReference>
<evidence type="ECO:0000256" key="5">
    <source>
        <dbReference type="ARBA" id="ARBA00023125"/>
    </source>
</evidence>
<feature type="region of interest" description="Disordered" evidence="8">
    <location>
        <begin position="629"/>
        <end position="728"/>
    </location>
</feature>
<dbReference type="GeneID" id="54782383"/>
<dbReference type="SMART" id="SM00066">
    <property type="entry name" value="GAL4"/>
    <property type="match status" value="1"/>
</dbReference>
<dbReference type="GO" id="GO:0003677">
    <property type="term" value="F:DNA binding"/>
    <property type="evidence" value="ECO:0007669"/>
    <property type="project" value="UniProtKB-KW"/>
</dbReference>
<evidence type="ECO:0000313" key="11">
    <source>
        <dbReference type="Proteomes" id="UP000449547"/>
    </source>
</evidence>
<keyword evidence="3" id="KW-0862">Zinc</keyword>
<keyword evidence="7" id="KW-0539">Nucleus</keyword>
<accession>A0A642UK94</accession>
<dbReference type="SMART" id="SM00906">
    <property type="entry name" value="Fungal_trans"/>
    <property type="match status" value="1"/>
</dbReference>
<dbReference type="EMBL" id="SWFT01000108">
    <property type="protein sequence ID" value="KAA8900620.1"/>
    <property type="molecule type" value="Genomic_DNA"/>
</dbReference>
<comment type="caution">
    <text evidence="10">The sequence shown here is derived from an EMBL/GenBank/DDBJ whole genome shotgun (WGS) entry which is preliminary data.</text>
</comment>
<keyword evidence="5" id="KW-0238">DNA-binding</keyword>
<protein>
    <recommendedName>
        <fullName evidence="9">Zn(2)-C6 fungal-type domain-containing protein</fullName>
    </recommendedName>
</protein>
<feature type="domain" description="Zn(2)-C6 fungal-type" evidence="9">
    <location>
        <begin position="10"/>
        <end position="39"/>
    </location>
</feature>
<dbReference type="InterPro" id="IPR051615">
    <property type="entry name" value="Transcr_Regulatory_Elem"/>
</dbReference>
<keyword evidence="2" id="KW-0479">Metal-binding</keyword>
<dbReference type="Proteomes" id="UP000449547">
    <property type="component" value="Unassembled WGS sequence"/>
</dbReference>
<dbReference type="CDD" id="cd00067">
    <property type="entry name" value="GAL4"/>
    <property type="match status" value="1"/>
</dbReference>
<dbReference type="CDD" id="cd12148">
    <property type="entry name" value="fungal_TF_MHR"/>
    <property type="match status" value="1"/>
</dbReference>
<keyword evidence="11" id="KW-1185">Reference proteome</keyword>
<sequence length="794" mass="87277">MKRKQSKVLSCQRCRSRKVKCDYQSPCSQCVKAKVECVQTVDDMRKKRPGVSYVSSLQARLEGAEALIALLERASAPERQQLLDDYRARAASASAGADHDWPTHSDGSSTSGSGSGAGAGGAAATSSGATAANSATSANANSASTTVKLEDDDERNVVYGPTSVFRDDTLAGRRAASPAPPAPSSISGTQLNKDPEVLHCLKLFFTWQYPDHNMFIFREAFLIDFFAADDRRRRASYGDKAQSRYCSTVLVHALCAVGARMSEDDVIYAKSASYYRRAKQELLESMSKPSITSMQAFLVLAFYDICQGHNSSGWMMSGNAIRMGYDLGFQLNPEVWFVAEASMSPLDVSIRSRIYWGAYMADHFISLVLGRPSFLKSSDATIRETNDLPDLEWIDDYTYRGYIRKRGNGADGAYVRSKDLSYISSPLNCIIRLINISESMLNEVFTKADSAHADFAVESRLSQLTEYNHKIMSWKESLPPDLKWDRAVLRQSAENPTLTYIRYYYYILLLCLNRPFLGMFLKRPPQLPGLSSIDICNDAIDDLYVALDRFKQTHGLRRASIFMVYCSILSVSIILLTTPSAQLTTPSVRTRIEFFMEVLRGASKTWGLADKSYHLISIKLGQLLEEAEANSANSAPPDTSGVGTPSDIPTNNNNNTANATNNNTTNGNNNGASATTNVPVAPGPASPMRYYAPYSTLQPSAPPPPPLTVPQSHSPSPSPFAQAGNRPPHISNLVNPVVQSNFSVLANPAFVNPNEQLANPEEDLDFLGGPPVLMTSDLFNEDWEQLFPDYGFTK</sequence>